<dbReference type="Proteomes" id="UP001224775">
    <property type="component" value="Unassembled WGS sequence"/>
</dbReference>
<reference evidence="4" key="1">
    <citation type="submission" date="2023-06" db="EMBL/GenBank/DDBJ databases">
        <title>Survivors Of The Sea: Transcriptome response of Skeletonema marinoi to long-term dormancy.</title>
        <authorList>
            <person name="Pinder M.I.M."/>
            <person name="Kourtchenko O."/>
            <person name="Robertson E.K."/>
            <person name="Larsson T."/>
            <person name="Maumus F."/>
            <person name="Osuna-Cruz C.M."/>
            <person name="Vancaester E."/>
            <person name="Stenow R."/>
            <person name="Vandepoele K."/>
            <person name="Ploug H."/>
            <person name="Bruchert V."/>
            <person name="Godhe A."/>
            <person name="Topel M."/>
        </authorList>
    </citation>
    <scope>NUCLEOTIDE SEQUENCE</scope>
    <source>
        <strain evidence="4">R05AC</strain>
    </source>
</reference>
<evidence type="ECO:0000256" key="2">
    <source>
        <dbReference type="SAM" id="Phobius"/>
    </source>
</evidence>
<evidence type="ECO:0000313" key="5">
    <source>
        <dbReference type="Proteomes" id="UP001224775"/>
    </source>
</evidence>
<keyword evidence="5" id="KW-1185">Reference proteome</keyword>
<sequence>MNLIAYPLLASLLATAASAKDDIITFSTHSAQDLVESYFRDSDGQIQFRNIAASSHSCFALFANGHSAGRHKDTNEFLLPNEGIILSTGNPQDFHTNDSDETSTNFGITTGDINLEHELPPYTQVLDPCFIQFEFSCPEETDVYTPVIRFDYVFGSEEYYKQQTDTSFNDVFDEHNEVVSVSINNVNEQQNSNYFINNKMEGRINATSPYNAVEADGFTIKLTARGVPRPGWNIIKLAIGDASDGNLDSWVLLEAGTFSCAPMPTTTAKPSSASITTLSPSMAPTPNPSQSLLRSSSSSPTLNKNLKLPSSPDPGTARKQQSKARIPKPIAITLMACVGLFALVIPTIAYFVTR</sequence>
<dbReference type="EMBL" id="JATAAI010000003">
    <property type="protein sequence ID" value="KAK1746712.1"/>
    <property type="molecule type" value="Genomic_DNA"/>
</dbReference>
<organism evidence="4 5">
    <name type="scientific">Skeletonema marinoi</name>
    <dbReference type="NCBI Taxonomy" id="267567"/>
    <lineage>
        <taxon>Eukaryota</taxon>
        <taxon>Sar</taxon>
        <taxon>Stramenopiles</taxon>
        <taxon>Ochrophyta</taxon>
        <taxon>Bacillariophyta</taxon>
        <taxon>Coscinodiscophyceae</taxon>
        <taxon>Thalassiosirophycidae</taxon>
        <taxon>Thalassiosirales</taxon>
        <taxon>Skeletonemataceae</taxon>
        <taxon>Skeletonema</taxon>
        <taxon>Skeletonema marinoi-dohrnii complex</taxon>
    </lineage>
</organism>
<proteinExistence type="predicted"/>
<dbReference type="NCBIfam" id="NF038133">
    <property type="entry name" value="choice_anch_L"/>
    <property type="match status" value="1"/>
</dbReference>
<evidence type="ECO:0000256" key="3">
    <source>
        <dbReference type="SAM" id="SignalP"/>
    </source>
</evidence>
<keyword evidence="2" id="KW-0812">Transmembrane</keyword>
<keyword evidence="2" id="KW-1133">Transmembrane helix</keyword>
<feature type="region of interest" description="Disordered" evidence="1">
    <location>
        <begin position="269"/>
        <end position="324"/>
    </location>
</feature>
<dbReference type="AlphaFoldDB" id="A0AAD9DGV1"/>
<protein>
    <submittedName>
        <fullName evidence="4">Choice-of-anchor L domain-containing protein</fullName>
    </submittedName>
</protein>
<feature type="signal peptide" evidence="3">
    <location>
        <begin position="1"/>
        <end position="19"/>
    </location>
</feature>
<evidence type="ECO:0000313" key="4">
    <source>
        <dbReference type="EMBL" id="KAK1746712.1"/>
    </source>
</evidence>
<feature type="transmembrane region" description="Helical" evidence="2">
    <location>
        <begin position="330"/>
        <end position="352"/>
    </location>
</feature>
<feature type="chain" id="PRO_5042002306" evidence="3">
    <location>
        <begin position="20"/>
        <end position="354"/>
    </location>
</feature>
<gene>
    <name evidence="4" type="ORF">QTG54_002056</name>
</gene>
<keyword evidence="3" id="KW-0732">Signal</keyword>
<feature type="compositionally biased region" description="Low complexity" evidence="1">
    <location>
        <begin position="288"/>
        <end position="308"/>
    </location>
</feature>
<evidence type="ECO:0000256" key="1">
    <source>
        <dbReference type="SAM" id="MobiDB-lite"/>
    </source>
</evidence>
<comment type="caution">
    <text evidence="4">The sequence shown here is derived from an EMBL/GenBank/DDBJ whole genome shotgun (WGS) entry which is preliminary data.</text>
</comment>
<dbReference type="InterPro" id="IPR049804">
    <property type="entry name" value="Choice_anch_L"/>
</dbReference>
<keyword evidence="2" id="KW-0472">Membrane</keyword>
<accession>A0AAD9DGV1</accession>
<feature type="compositionally biased region" description="Polar residues" evidence="1">
    <location>
        <begin position="269"/>
        <end position="284"/>
    </location>
</feature>
<name>A0AAD9DGV1_9STRA</name>